<dbReference type="Proteomes" id="UP000184097">
    <property type="component" value="Unassembled WGS sequence"/>
</dbReference>
<dbReference type="AlphaFoldDB" id="A0A1M7T4X7"/>
<sequence length="61" mass="6987">MINNEITTIKGKESAQKALEQAKNRVAVERKKANAEKRWNDYNLGERHMNHAICPLPSKIV</sequence>
<proteinExistence type="predicted"/>
<dbReference type="RefSeq" id="WP_072705617.1">
    <property type="nucleotide sequence ID" value="NZ_FRDH01000017.1"/>
</dbReference>
<name>A0A1M7T4X7_9FIRM</name>
<protein>
    <submittedName>
        <fullName evidence="1">Uncharacterized protein</fullName>
    </submittedName>
</protein>
<evidence type="ECO:0000313" key="2">
    <source>
        <dbReference type="Proteomes" id="UP000184097"/>
    </source>
</evidence>
<accession>A0A1M7T4X7</accession>
<evidence type="ECO:0000313" key="1">
    <source>
        <dbReference type="EMBL" id="SHN65758.1"/>
    </source>
</evidence>
<reference evidence="1 2" key="1">
    <citation type="submission" date="2016-12" db="EMBL/GenBank/DDBJ databases">
        <authorList>
            <person name="Song W.-J."/>
            <person name="Kurnit D.M."/>
        </authorList>
    </citation>
    <scope>NUCLEOTIDE SEQUENCE [LARGE SCALE GENOMIC DNA]</scope>
    <source>
        <strain evidence="1 2">DSM 14810</strain>
    </source>
</reference>
<dbReference type="EMBL" id="FRDH01000017">
    <property type="protein sequence ID" value="SHN65758.1"/>
    <property type="molecule type" value="Genomic_DNA"/>
</dbReference>
<organism evidence="1 2">
    <name type="scientific">Butyrivibrio hungatei DSM 14810</name>
    <dbReference type="NCBI Taxonomy" id="1121132"/>
    <lineage>
        <taxon>Bacteria</taxon>
        <taxon>Bacillati</taxon>
        <taxon>Bacillota</taxon>
        <taxon>Clostridia</taxon>
        <taxon>Lachnospirales</taxon>
        <taxon>Lachnospiraceae</taxon>
        <taxon>Butyrivibrio</taxon>
    </lineage>
</organism>
<gene>
    <name evidence="1" type="ORF">SAMN02745247_03003</name>
</gene>